<protein>
    <submittedName>
        <fullName evidence="2">Cobalamin B12-binding domain-containing protein</fullName>
    </submittedName>
</protein>
<dbReference type="Gene3D" id="3.40.50.280">
    <property type="entry name" value="Cobalamin-binding domain"/>
    <property type="match status" value="1"/>
</dbReference>
<dbReference type="AlphaFoldDB" id="A0A941CP97"/>
<dbReference type="Proteomes" id="UP000675379">
    <property type="component" value="Unassembled WGS sequence"/>
</dbReference>
<accession>A0A941CP97</accession>
<dbReference type="InterPro" id="IPR036724">
    <property type="entry name" value="Cobalamin-bd_sf"/>
</dbReference>
<gene>
    <name evidence="2" type="ORF">KCG48_08420</name>
</gene>
<proteinExistence type="predicted"/>
<sequence length="220" mass="24744">MNPNFHEFEAILITENRREALSYILNLLDRENLSIPQLYSELLAPALNGMTSSGNEKLDIWKEHVRSSIIRAIIENCYPYVLKERDRNNVAPLGRKVAVICPSEEYHELGARMITDYFTLLGYDATFVGSNTPKEVFVAGLQTEKFDDVALSITNPYHLVSARNTIALVRQFLPKVRILVGGYALTILGDEKELLKADAYVYSFGDLANLAGGQHHETIL</sequence>
<dbReference type="GO" id="GO:0031419">
    <property type="term" value="F:cobalamin binding"/>
    <property type="evidence" value="ECO:0007669"/>
    <property type="project" value="InterPro"/>
</dbReference>
<evidence type="ECO:0000313" key="3">
    <source>
        <dbReference type="Proteomes" id="UP000675379"/>
    </source>
</evidence>
<evidence type="ECO:0000313" key="2">
    <source>
        <dbReference type="EMBL" id="MBR0576365.1"/>
    </source>
</evidence>
<name>A0A941CP97_9CLOT</name>
<feature type="domain" description="B12-binding" evidence="1">
    <location>
        <begin position="94"/>
        <end position="220"/>
    </location>
</feature>
<dbReference type="InterPro" id="IPR006158">
    <property type="entry name" value="Cobalamin-bd"/>
</dbReference>
<organism evidence="2 3">
    <name type="scientific">Proteiniclasticum sediminis</name>
    <dbReference type="NCBI Taxonomy" id="2804028"/>
    <lineage>
        <taxon>Bacteria</taxon>
        <taxon>Bacillati</taxon>
        <taxon>Bacillota</taxon>
        <taxon>Clostridia</taxon>
        <taxon>Eubacteriales</taxon>
        <taxon>Clostridiaceae</taxon>
        <taxon>Proteiniclasticum</taxon>
    </lineage>
</organism>
<dbReference type="RefSeq" id="WP_211801279.1">
    <property type="nucleotide sequence ID" value="NZ_JAGSCS010000010.1"/>
</dbReference>
<evidence type="ECO:0000259" key="1">
    <source>
        <dbReference type="PROSITE" id="PS51332"/>
    </source>
</evidence>
<dbReference type="SUPFAM" id="SSF52242">
    <property type="entry name" value="Cobalamin (vitamin B12)-binding domain"/>
    <property type="match status" value="1"/>
</dbReference>
<dbReference type="PROSITE" id="PS51332">
    <property type="entry name" value="B12_BINDING"/>
    <property type="match status" value="1"/>
</dbReference>
<dbReference type="CDD" id="cd02065">
    <property type="entry name" value="B12-binding_like"/>
    <property type="match status" value="1"/>
</dbReference>
<comment type="caution">
    <text evidence="2">The sequence shown here is derived from an EMBL/GenBank/DDBJ whole genome shotgun (WGS) entry which is preliminary data.</text>
</comment>
<reference evidence="2" key="1">
    <citation type="submission" date="2021-04" db="EMBL/GenBank/DDBJ databases">
        <title>Proteiniclasticum sedimins sp. nov., an obligate anaerobic bacterium isolated from anaerobic sludge.</title>
        <authorList>
            <person name="Liu J."/>
        </authorList>
    </citation>
    <scope>NUCLEOTIDE SEQUENCE</scope>
    <source>
        <strain evidence="2">BAD-10</strain>
    </source>
</reference>
<dbReference type="EMBL" id="JAGSCS010000010">
    <property type="protein sequence ID" value="MBR0576365.1"/>
    <property type="molecule type" value="Genomic_DNA"/>
</dbReference>
<dbReference type="Pfam" id="PF02310">
    <property type="entry name" value="B12-binding"/>
    <property type="match status" value="1"/>
</dbReference>
<dbReference type="GO" id="GO:0046872">
    <property type="term" value="F:metal ion binding"/>
    <property type="evidence" value="ECO:0007669"/>
    <property type="project" value="InterPro"/>
</dbReference>
<keyword evidence="3" id="KW-1185">Reference proteome</keyword>